<organism evidence="1 2">
    <name type="scientific">Aeromicrobium panaciterrae</name>
    <dbReference type="NCBI Taxonomy" id="363861"/>
    <lineage>
        <taxon>Bacteria</taxon>
        <taxon>Bacillati</taxon>
        <taxon>Actinomycetota</taxon>
        <taxon>Actinomycetes</taxon>
        <taxon>Propionibacteriales</taxon>
        <taxon>Nocardioidaceae</taxon>
        <taxon>Aeromicrobium</taxon>
    </lineage>
</organism>
<gene>
    <name evidence="1" type="ORF">J2X11_001147</name>
</gene>
<dbReference type="EMBL" id="JAVDWH010000001">
    <property type="protein sequence ID" value="MDR7086308.1"/>
    <property type="molecule type" value="Genomic_DNA"/>
</dbReference>
<dbReference type="Proteomes" id="UP001257739">
    <property type="component" value="Unassembled WGS sequence"/>
</dbReference>
<dbReference type="InterPro" id="IPR029069">
    <property type="entry name" value="HotDog_dom_sf"/>
</dbReference>
<dbReference type="Pfam" id="PF14539">
    <property type="entry name" value="DUF4442"/>
    <property type="match status" value="1"/>
</dbReference>
<dbReference type="SUPFAM" id="SSF54637">
    <property type="entry name" value="Thioesterase/thiol ester dehydrase-isomerase"/>
    <property type="match status" value="1"/>
</dbReference>
<dbReference type="Gene3D" id="3.10.129.10">
    <property type="entry name" value="Hotdog Thioesterase"/>
    <property type="match status" value="1"/>
</dbReference>
<sequence>MTEPAALPEPTAQARALIPILGAMELEVLEVTPHSATARIPAEPNVNHFGAMYAGCLFTVAEVLGGLMAGFMNVPGALPLVKRVEIDFTRPALTAVTARTTLSEEEFDRVQAEATANGKSNYELTCEVTDEAGTVVARTRGYYQMRVMG</sequence>
<comment type="caution">
    <text evidence="1">The sequence shown here is derived from an EMBL/GenBank/DDBJ whole genome shotgun (WGS) entry which is preliminary data.</text>
</comment>
<dbReference type="RefSeq" id="WP_309967885.1">
    <property type="nucleotide sequence ID" value="NZ_JAVDWH010000001.1"/>
</dbReference>
<name>A0ABU1UMC1_9ACTN</name>
<reference evidence="1 2" key="1">
    <citation type="submission" date="2023-07" db="EMBL/GenBank/DDBJ databases">
        <title>Sorghum-associated microbial communities from plants grown in Nebraska, USA.</title>
        <authorList>
            <person name="Schachtman D."/>
        </authorList>
    </citation>
    <scope>NUCLEOTIDE SEQUENCE [LARGE SCALE GENOMIC DNA]</scope>
    <source>
        <strain evidence="1 2">BE248</strain>
    </source>
</reference>
<proteinExistence type="predicted"/>
<keyword evidence="2" id="KW-1185">Reference proteome</keyword>
<dbReference type="CDD" id="cd03443">
    <property type="entry name" value="PaaI_thioesterase"/>
    <property type="match status" value="1"/>
</dbReference>
<dbReference type="InterPro" id="IPR027961">
    <property type="entry name" value="DUF4442"/>
</dbReference>
<evidence type="ECO:0000313" key="2">
    <source>
        <dbReference type="Proteomes" id="UP001257739"/>
    </source>
</evidence>
<protein>
    <submittedName>
        <fullName evidence="1">Thioesterase domain-containing protein</fullName>
    </submittedName>
</protein>
<accession>A0ABU1UMC1</accession>
<evidence type="ECO:0000313" key="1">
    <source>
        <dbReference type="EMBL" id="MDR7086308.1"/>
    </source>
</evidence>